<evidence type="ECO:0000256" key="1">
    <source>
        <dbReference type="SAM" id="MobiDB-lite"/>
    </source>
</evidence>
<dbReference type="Proteomes" id="UP000239724">
    <property type="component" value="Unassembled WGS sequence"/>
</dbReference>
<keyword evidence="3" id="KW-1185">Reference proteome</keyword>
<sequence length="69" mass="7838">MKFGVFHERPLPRPWSAGSEYAHVGQMIPLNQTGKIPHQDIVRLTPEQPQQRMAEAGRQAAERCHGHRA</sequence>
<reference evidence="2 3" key="1">
    <citation type="journal article" date="2018" name="Arch. Microbiol.">
        <title>New insights into the metabolic potential of the phototrophic purple bacterium Rhodopila globiformis DSM 161(T) from its draft genome sequence and evidence for a vanadium-dependent nitrogenase.</title>
        <authorList>
            <person name="Imhoff J.F."/>
            <person name="Rahn T."/>
            <person name="Kunzel S."/>
            <person name="Neulinger S.C."/>
        </authorList>
    </citation>
    <scope>NUCLEOTIDE SEQUENCE [LARGE SCALE GENOMIC DNA]</scope>
    <source>
        <strain evidence="2 3">DSM 161</strain>
    </source>
</reference>
<evidence type="ECO:0000313" key="2">
    <source>
        <dbReference type="EMBL" id="PPQ28330.1"/>
    </source>
</evidence>
<proteinExistence type="predicted"/>
<feature type="region of interest" description="Disordered" evidence="1">
    <location>
        <begin position="49"/>
        <end position="69"/>
    </location>
</feature>
<dbReference type="EMBL" id="NHRY01000245">
    <property type="protein sequence ID" value="PPQ28330.1"/>
    <property type="molecule type" value="Genomic_DNA"/>
</dbReference>
<accession>A0A2S6N158</accession>
<comment type="caution">
    <text evidence="2">The sequence shown here is derived from an EMBL/GenBank/DDBJ whole genome shotgun (WGS) entry which is preliminary data.</text>
</comment>
<dbReference type="RefSeq" id="WP_104521507.1">
    <property type="nucleotide sequence ID" value="NZ_NHRY01000245.1"/>
</dbReference>
<evidence type="ECO:0000313" key="3">
    <source>
        <dbReference type="Proteomes" id="UP000239724"/>
    </source>
</evidence>
<protein>
    <submittedName>
        <fullName evidence="2">Uncharacterized protein</fullName>
    </submittedName>
</protein>
<gene>
    <name evidence="2" type="ORF">CCS01_24825</name>
</gene>
<feature type="compositionally biased region" description="Basic and acidic residues" evidence="1">
    <location>
        <begin position="60"/>
        <end position="69"/>
    </location>
</feature>
<name>A0A2S6N158_RHOGL</name>
<dbReference type="AlphaFoldDB" id="A0A2S6N158"/>
<organism evidence="2 3">
    <name type="scientific">Rhodopila globiformis</name>
    <name type="common">Rhodopseudomonas globiformis</name>
    <dbReference type="NCBI Taxonomy" id="1071"/>
    <lineage>
        <taxon>Bacteria</taxon>
        <taxon>Pseudomonadati</taxon>
        <taxon>Pseudomonadota</taxon>
        <taxon>Alphaproteobacteria</taxon>
        <taxon>Acetobacterales</taxon>
        <taxon>Acetobacteraceae</taxon>
        <taxon>Rhodopila</taxon>
    </lineage>
</organism>